<dbReference type="AlphaFoldDB" id="A0A432MPG3"/>
<dbReference type="PROSITE" id="PS00149">
    <property type="entry name" value="SULFATASE_2"/>
    <property type="match status" value="1"/>
</dbReference>
<dbReference type="EMBL" id="RYZH01000004">
    <property type="protein sequence ID" value="RUL89230.1"/>
    <property type="molecule type" value="Genomic_DNA"/>
</dbReference>
<feature type="domain" description="Sulfatase N-terminal" evidence="6">
    <location>
        <begin position="26"/>
        <end position="365"/>
    </location>
</feature>
<dbReference type="GO" id="GO:0004065">
    <property type="term" value="F:arylsulfatase activity"/>
    <property type="evidence" value="ECO:0007669"/>
    <property type="project" value="TreeGrafter"/>
</dbReference>
<evidence type="ECO:0000256" key="3">
    <source>
        <dbReference type="ARBA" id="ARBA00022801"/>
    </source>
</evidence>
<keyword evidence="2" id="KW-0479">Metal-binding</keyword>
<comment type="caution">
    <text evidence="7">The sequence shown here is derived from an EMBL/GenBank/DDBJ whole genome shotgun (WGS) entry which is preliminary data.</text>
</comment>
<feature type="region of interest" description="Disordered" evidence="5">
    <location>
        <begin position="425"/>
        <end position="458"/>
    </location>
</feature>
<dbReference type="PANTHER" id="PTHR42693">
    <property type="entry name" value="ARYLSULFATASE FAMILY MEMBER"/>
    <property type="match status" value="1"/>
</dbReference>
<dbReference type="Pfam" id="PF00884">
    <property type="entry name" value="Sulfatase"/>
    <property type="match status" value="1"/>
</dbReference>
<evidence type="ECO:0000313" key="8">
    <source>
        <dbReference type="Proteomes" id="UP000280296"/>
    </source>
</evidence>
<sequence>MVLLLSALPAIGGVGDPPLPRSPDRPHVLLILLDDLGYGDLGCFNPDARTRTPHIDRLAAEGIRFTDAHAPGSVCVPSRYGLLTGRYPWRAELSWTERAVIEPGRKTIASILQEAGYATSLVGKWHQGFDGGIDFASDAPLSGGPVDRGFDAFFGMHASLDIPPYFFIRGNRAVAAPSGTIADHVSPEPWTRIQGAFWRGGPISPDFRMAEVLPRFADEAVSELTRRAESAADRPFFLELALTAPHTPWLPSPRFETDGPTGLYGAFVANVDAEVGRVLDALDRLGLRDSTLVVLASDNGPVWYPKDVDRTEHRAAGPFRGMKGDAWEGGHRIPLIVRWPGIAPAGTSCDALCCFTDLMATLAALVRLDLPDDAGEDSVNLLPLWRGEVPERPIRESLVVQSSSGVLAVRQGDWVLIPSLGSGGFSDPRRVPPEPGGPTGQLYDLSTDPGQQHNRFLDRPDVVARLSSLLDRLRQDGRSRPRE</sequence>
<dbReference type="InterPro" id="IPR000917">
    <property type="entry name" value="Sulfatase_N"/>
</dbReference>
<dbReference type="GO" id="GO:0046872">
    <property type="term" value="F:metal ion binding"/>
    <property type="evidence" value="ECO:0007669"/>
    <property type="project" value="UniProtKB-KW"/>
</dbReference>
<dbReference type="OrthoDB" id="9783154at2"/>
<evidence type="ECO:0000256" key="4">
    <source>
        <dbReference type="ARBA" id="ARBA00022837"/>
    </source>
</evidence>
<proteinExistence type="inferred from homology"/>
<reference evidence="7 8" key="1">
    <citation type="submission" date="2018-12" db="EMBL/GenBank/DDBJ databases">
        <authorList>
            <person name="Toschakov S.V."/>
        </authorList>
    </citation>
    <scope>NUCLEOTIDE SEQUENCE [LARGE SCALE GENOMIC DNA]</scope>
    <source>
        <strain evidence="7 8">GM2012</strain>
    </source>
</reference>
<dbReference type="Gene3D" id="3.30.1120.10">
    <property type="match status" value="1"/>
</dbReference>
<evidence type="ECO:0000259" key="6">
    <source>
        <dbReference type="Pfam" id="PF00884"/>
    </source>
</evidence>
<comment type="similarity">
    <text evidence="1">Belongs to the sulfatase family.</text>
</comment>
<dbReference type="InterPro" id="IPR024607">
    <property type="entry name" value="Sulfatase_CS"/>
</dbReference>
<keyword evidence="3" id="KW-0378">Hydrolase</keyword>
<evidence type="ECO:0000256" key="1">
    <source>
        <dbReference type="ARBA" id="ARBA00008779"/>
    </source>
</evidence>
<keyword evidence="8" id="KW-1185">Reference proteome</keyword>
<dbReference type="Gene3D" id="3.40.720.10">
    <property type="entry name" value="Alkaline Phosphatase, subunit A"/>
    <property type="match status" value="1"/>
</dbReference>
<dbReference type="SUPFAM" id="SSF53649">
    <property type="entry name" value="Alkaline phosphatase-like"/>
    <property type="match status" value="1"/>
</dbReference>
<name>A0A432MPG3_9BACT</name>
<dbReference type="CDD" id="cd16143">
    <property type="entry name" value="ARS_like"/>
    <property type="match status" value="1"/>
</dbReference>
<dbReference type="InterPro" id="IPR050738">
    <property type="entry name" value="Sulfatase"/>
</dbReference>
<organism evidence="7 8">
    <name type="scientific">Tautonia sociabilis</name>
    <dbReference type="NCBI Taxonomy" id="2080755"/>
    <lineage>
        <taxon>Bacteria</taxon>
        <taxon>Pseudomonadati</taxon>
        <taxon>Planctomycetota</taxon>
        <taxon>Planctomycetia</taxon>
        <taxon>Isosphaerales</taxon>
        <taxon>Isosphaeraceae</taxon>
        <taxon>Tautonia</taxon>
    </lineage>
</organism>
<keyword evidence="4" id="KW-0106">Calcium</keyword>
<evidence type="ECO:0000256" key="2">
    <source>
        <dbReference type="ARBA" id="ARBA00022723"/>
    </source>
</evidence>
<reference evidence="7 8" key="2">
    <citation type="submission" date="2019-01" db="EMBL/GenBank/DDBJ databases">
        <title>Tautonia sociabilis, a novel thermotolerant planctomycete of Isosphaeraceae family, isolated from a 4000 m deep subterranean habitat.</title>
        <authorList>
            <person name="Kovaleva O.L."/>
            <person name="Elcheninov A.G."/>
            <person name="Van Heerden E."/>
            <person name="Toshchakov S.V."/>
            <person name="Novikov A."/>
            <person name="Bonch-Osmolovskaya E.A."/>
            <person name="Kublanov I.V."/>
        </authorList>
    </citation>
    <scope>NUCLEOTIDE SEQUENCE [LARGE SCALE GENOMIC DNA]</scope>
    <source>
        <strain evidence="7 8">GM2012</strain>
    </source>
</reference>
<evidence type="ECO:0000313" key="7">
    <source>
        <dbReference type="EMBL" id="RUL89230.1"/>
    </source>
</evidence>
<gene>
    <name evidence="7" type="ORF">TsocGM_03245</name>
</gene>
<dbReference type="Proteomes" id="UP000280296">
    <property type="component" value="Unassembled WGS sequence"/>
</dbReference>
<accession>A0A432MPG3</accession>
<dbReference type="PANTHER" id="PTHR42693:SF53">
    <property type="entry name" value="ENDO-4-O-SULFATASE"/>
    <property type="match status" value="1"/>
</dbReference>
<protein>
    <submittedName>
        <fullName evidence="7">Arylsulfatase</fullName>
    </submittedName>
</protein>
<dbReference type="InterPro" id="IPR017850">
    <property type="entry name" value="Alkaline_phosphatase_core_sf"/>
</dbReference>
<evidence type="ECO:0000256" key="5">
    <source>
        <dbReference type="SAM" id="MobiDB-lite"/>
    </source>
</evidence>